<dbReference type="CDD" id="cd00564">
    <property type="entry name" value="TMP_TenI"/>
    <property type="match status" value="1"/>
</dbReference>
<feature type="domain" description="Thiamine phosphate synthase/TenI" evidence="3">
    <location>
        <begin position="15"/>
        <end position="181"/>
    </location>
</feature>
<accession>A0ABT6H7K3</accession>
<evidence type="ECO:0000313" key="4">
    <source>
        <dbReference type="EMBL" id="MDG5755233.1"/>
    </source>
</evidence>
<dbReference type="RefSeq" id="WP_124565579.1">
    <property type="nucleotide sequence ID" value="NZ_JARRRY010000020.1"/>
</dbReference>
<protein>
    <submittedName>
        <fullName evidence="4">Thiazole tautomerase TenI</fullName>
    </submittedName>
</protein>
<proteinExistence type="predicted"/>
<dbReference type="InterPro" id="IPR036206">
    <property type="entry name" value="ThiamineP_synth_sf"/>
</dbReference>
<evidence type="ECO:0000256" key="2">
    <source>
        <dbReference type="ARBA" id="ARBA00022977"/>
    </source>
</evidence>
<dbReference type="NCBIfam" id="NF005819">
    <property type="entry name" value="PRK07695.1"/>
    <property type="match status" value="1"/>
</dbReference>
<organism evidence="4 5">
    <name type="scientific">Ectobacillus antri</name>
    <dbReference type="NCBI Taxonomy" id="2486280"/>
    <lineage>
        <taxon>Bacteria</taxon>
        <taxon>Bacillati</taxon>
        <taxon>Bacillota</taxon>
        <taxon>Bacilli</taxon>
        <taxon>Bacillales</taxon>
        <taxon>Bacillaceae</taxon>
        <taxon>Ectobacillus</taxon>
    </lineage>
</organism>
<dbReference type="Proteomes" id="UP001218246">
    <property type="component" value="Unassembled WGS sequence"/>
</dbReference>
<dbReference type="PANTHER" id="PTHR20857:SF22">
    <property type="entry name" value="THIAZOLE TAUTOMERASE"/>
    <property type="match status" value="1"/>
</dbReference>
<dbReference type="Pfam" id="PF02581">
    <property type="entry name" value="TMP-TENI"/>
    <property type="match status" value="1"/>
</dbReference>
<dbReference type="PANTHER" id="PTHR20857">
    <property type="entry name" value="THIAMINE-PHOSPHATE PYROPHOSPHORYLASE"/>
    <property type="match status" value="1"/>
</dbReference>
<comment type="caution">
    <text evidence="4">The sequence shown here is derived from an EMBL/GenBank/DDBJ whole genome shotgun (WGS) entry which is preliminary data.</text>
</comment>
<dbReference type="InterPro" id="IPR022998">
    <property type="entry name" value="ThiamineP_synth_TenI"/>
</dbReference>
<keyword evidence="5" id="KW-1185">Reference proteome</keyword>
<keyword evidence="2" id="KW-0784">Thiamine biosynthesis</keyword>
<reference evidence="4 5" key="1">
    <citation type="submission" date="2023-04" db="EMBL/GenBank/DDBJ databases">
        <title>Ectobacillus antri isolated from activated sludge.</title>
        <authorList>
            <person name="Yan P."/>
            <person name="Liu X."/>
        </authorList>
    </citation>
    <scope>NUCLEOTIDE SEQUENCE [LARGE SCALE GENOMIC DNA]</scope>
    <source>
        <strain evidence="4 5">C18H</strain>
    </source>
</reference>
<evidence type="ECO:0000256" key="1">
    <source>
        <dbReference type="ARBA" id="ARBA00004948"/>
    </source>
</evidence>
<dbReference type="InterPro" id="IPR013785">
    <property type="entry name" value="Aldolase_TIM"/>
</dbReference>
<dbReference type="EMBL" id="JARULN010000022">
    <property type="protein sequence ID" value="MDG5755233.1"/>
    <property type="molecule type" value="Genomic_DNA"/>
</dbReference>
<evidence type="ECO:0000259" key="3">
    <source>
        <dbReference type="Pfam" id="PF02581"/>
    </source>
</evidence>
<name>A0ABT6H7K3_9BACI</name>
<dbReference type="SUPFAM" id="SSF51391">
    <property type="entry name" value="Thiamin phosphate synthase"/>
    <property type="match status" value="1"/>
</dbReference>
<gene>
    <name evidence="4" type="primary">tenI</name>
    <name evidence="4" type="ORF">P6P90_15035</name>
</gene>
<sequence length="202" mass="21786">MSMRELHVISNGMSMERLVKHAMEMQAYIDYLHIRERDKDARTIYQGVEALKKAGFPVSKIVVNDRIDVALLTGVTRVQLGETGLPVQQIKKSFPFLHVGASVHSLDGAIKAVEAGADSLIYGHIFPTASKPAIPARGMKALQKVAEAISIPVVAIGGIQPAHVPDILQAGASGVAVLSGILSNETPVKRAISYRKMVKRET</sequence>
<evidence type="ECO:0000313" key="5">
    <source>
        <dbReference type="Proteomes" id="UP001218246"/>
    </source>
</evidence>
<dbReference type="Gene3D" id="3.20.20.70">
    <property type="entry name" value="Aldolase class I"/>
    <property type="match status" value="1"/>
</dbReference>
<comment type="pathway">
    <text evidence="1">Cofactor biosynthesis; thiamine diphosphate biosynthesis.</text>
</comment>